<proteinExistence type="predicted"/>
<evidence type="ECO:0000313" key="2">
    <source>
        <dbReference type="EMBL" id="CAB4132519.1"/>
    </source>
</evidence>
<dbReference type="EMBL" id="LR796263">
    <property type="protein sequence ID" value="CAB4132519.1"/>
    <property type="molecule type" value="Genomic_DNA"/>
</dbReference>
<feature type="compositionally biased region" description="Basic residues" evidence="1">
    <location>
        <begin position="40"/>
        <end position="51"/>
    </location>
</feature>
<protein>
    <submittedName>
        <fullName evidence="2">Uncharacterized protein</fullName>
    </submittedName>
</protein>
<feature type="compositionally biased region" description="Basic residues" evidence="1">
    <location>
        <begin position="1"/>
        <end position="10"/>
    </location>
</feature>
<feature type="region of interest" description="Disordered" evidence="1">
    <location>
        <begin position="1"/>
        <end position="51"/>
    </location>
</feature>
<name>A0A6J5LLE7_9CAUD</name>
<organism evidence="2">
    <name type="scientific">uncultured Caudovirales phage</name>
    <dbReference type="NCBI Taxonomy" id="2100421"/>
    <lineage>
        <taxon>Viruses</taxon>
        <taxon>Duplodnaviria</taxon>
        <taxon>Heunggongvirae</taxon>
        <taxon>Uroviricota</taxon>
        <taxon>Caudoviricetes</taxon>
        <taxon>Peduoviridae</taxon>
        <taxon>Maltschvirus</taxon>
        <taxon>Maltschvirus maltsch</taxon>
    </lineage>
</organism>
<accession>A0A6J5LLE7</accession>
<sequence length="51" mass="5470">MPLIKSKSKKAIGENIREMESSGHSKKQSVAAALNTARHAGAKIPKKKGKK</sequence>
<gene>
    <name evidence="2" type="ORF">UFOVP256_45</name>
</gene>
<evidence type="ECO:0000256" key="1">
    <source>
        <dbReference type="SAM" id="MobiDB-lite"/>
    </source>
</evidence>
<reference evidence="2" key="1">
    <citation type="submission" date="2020-04" db="EMBL/GenBank/DDBJ databases">
        <authorList>
            <person name="Chiriac C."/>
            <person name="Salcher M."/>
            <person name="Ghai R."/>
            <person name="Kavagutti S V."/>
        </authorList>
    </citation>
    <scope>NUCLEOTIDE SEQUENCE</scope>
</reference>
<feature type="compositionally biased region" description="Basic and acidic residues" evidence="1">
    <location>
        <begin position="11"/>
        <end position="23"/>
    </location>
</feature>